<evidence type="ECO:0000313" key="2">
    <source>
        <dbReference type="EMBL" id="KAK4664259.1"/>
    </source>
</evidence>
<organism evidence="2 3">
    <name type="scientific">Podospora pseudopauciseta</name>
    <dbReference type="NCBI Taxonomy" id="2093780"/>
    <lineage>
        <taxon>Eukaryota</taxon>
        <taxon>Fungi</taxon>
        <taxon>Dikarya</taxon>
        <taxon>Ascomycota</taxon>
        <taxon>Pezizomycotina</taxon>
        <taxon>Sordariomycetes</taxon>
        <taxon>Sordariomycetidae</taxon>
        <taxon>Sordariales</taxon>
        <taxon>Podosporaceae</taxon>
        <taxon>Podospora</taxon>
    </lineage>
</organism>
<comment type="caution">
    <text evidence="2">The sequence shown here is derived from an EMBL/GenBank/DDBJ whole genome shotgun (WGS) entry which is preliminary data.</text>
</comment>
<proteinExistence type="predicted"/>
<gene>
    <name evidence="2" type="ORF">QC763_503955</name>
</gene>
<protein>
    <submittedName>
        <fullName evidence="2">Uncharacterized protein</fullName>
    </submittedName>
</protein>
<dbReference type="GeneID" id="87933326"/>
<feature type="region of interest" description="Disordered" evidence="1">
    <location>
        <begin position="1"/>
        <end position="160"/>
    </location>
</feature>
<accession>A0ABR0H8M6</accession>
<sequence length="412" mass="46246">MAQEVAVPLGRFSEPRHRDDDDNEDNDEDEEEDDDDDDGRRGGGGGGGGNGEDDGRPVNPRPRKRRRLGCLPTATSRSSLPRQRRCLRNTKTTSSQLYSLCQGRKKGLPPSERMPLARRCSAMSLPPPSPPTSPPRRAAAQPSTPPVQTSKALSAEKVKRPPASLRKLLPKIGFSWPVRETRNRHSRKLERRLAGLEGRERMALLHAFGVGANELDKKVVERGLVSVFEAGLGVLKAEGMKMRSLEDQSLFWEEVIAHQPEAWFGRVTGEVLHGLVLMTVEARLWDREHGVKIGWMNSARGRSELVRVVDEFTAWLEENEDGQTRKEYFSGIEGAVHVDLLADQRTEQGRSILEEFSARYGVEDMDVYVDFDEQLAEELGDLMARLAIDADEEMVDVDWEQDWEGWSEGAIL</sequence>
<dbReference type="EMBL" id="JAFFHB010000007">
    <property type="protein sequence ID" value="KAK4664259.1"/>
    <property type="molecule type" value="Genomic_DNA"/>
</dbReference>
<dbReference type="RefSeq" id="XP_062764225.1">
    <property type="nucleotide sequence ID" value="XM_062912983.1"/>
</dbReference>
<evidence type="ECO:0000313" key="3">
    <source>
        <dbReference type="Proteomes" id="UP001326199"/>
    </source>
</evidence>
<feature type="compositionally biased region" description="Pro residues" evidence="1">
    <location>
        <begin position="125"/>
        <end position="134"/>
    </location>
</feature>
<dbReference type="Proteomes" id="UP001326199">
    <property type="component" value="Unassembled WGS sequence"/>
</dbReference>
<reference evidence="2 3" key="1">
    <citation type="journal article" date="2023" name="bioRxiv">
        <title>High-quality genome assemblies of four members of thePodospora anserinaspecies complex.</title>
        <authorList>
            <person name="Ament-Velasquez S.L."/>
            <person name="Vogan A.A."/>
            <person name="Wallerman O."/>
            <person name="Hartmann F."/>
            <person name="Gautier V."/>
            <person name="Silar P."/>
            <person name="Giraud T."/>
            <person name="Johannesson H."/>
        </authorList>
    </citation>
    <scope>NUCLEOTIDE SEQUENCE [LARGE SCALE GENOMIC DNA]</scope>
    <source>
        <strain evidence="2 3">CBS 411.78</strain>
    </source>
</reference>
<feature type="compositionally biased region" description="Acidic residues" evidence="1">
    <location>
        <begin position="21"/>
        <end position="37"/>
    </location>
</feature>
<name>A0ABR0H8M6_9PEZI</name>
<keyword evidence="3" id="KW-1185">Reference proteome</keyword>
<evidence type="ECO:0000256" key="1">
    <source>
        <dbReference type="SAM" id="MobiDB-lite"/>
    </source>
</evidence>
<feature type="compositionally biased region" description="Polar residues" evidence="1">
    <location>
        <begin position="89"/>
        <end position="99"/>
    </location>
</feature>